<accession>E5A8Y4</accession>
<organism evidence="3">
    <name type="scientific">Leptosphaeria maculans (strain JN3 / isolate v23.1.3 / race Av1-4-5-6-7-8)</name>
    <name type="common">Blackleg fungus</name>
    <name type="synonym">Phoma lingam</name>
    <dbReference type="NCBI Taxonomy" id="985895"/>
    <lineage>
        <taxon>Eukaryota</taxon>
        <taxon>Fungi</taxon>
        <taxon>Dikarya</taxon>
        <taxon>Ascomycota</taxon>
        <taxon>Pezizomycotina</taxon>
        <taxon>Dothideomycetes</taxon>
        <taxon>Pleosporomycetidae</taxon>
        <taxon>Pleosporales</taxon>
        <taxon>Pleosporineae</taxon>
        <taxon>Leptosphaeriaceae</taxon>
        <taxon>Plenodomus</taxon>
        <taxon>Plenodomus lingam/Leptosphaeria maculans species complex</taxon>
    </lineage>
</organism>
<evidence type="ECO:0000313" key="3">
    <source>
        <dbReference type="Proteomes" id="UP000002668"/>
    </source>
</evidence>
<sequence>MHARKMAHWPDMRRVEATAQQPITSSQTRDCKAQLLDDIPYSYCTQPPRGWLADLADWLADLAEWTLFYFVLVPLLHIVSILCPTCVTVKGKRREKVPKGRGAYAGGVPNGAAPVTSPSCRSNKVYCNSMSQLLYTGGTRWDITM</sequence>
<feature type="transmembrane region" description="Helical" evidence="1">
    <location>
        <begin position="67"/>
        <end position="89"/>
    </location>
</feature>
<dbReference type="VEuPathDB" id="FungiDB:LEMA_P076680.1"/>
<name>E5A8Y4_LEPMJ</name>
<keyword evidence="3" id="KW-1185">Reference proteome</keyword>
<evidence type="ECO:0000313" key="2">
    <source>
        <dbReference type="EMBL" id="CBY00079.1"/>
    </source>
</evidence>
<gene>
    <name evidence="2" type="ORF">LEMA_P076680.1</name>
</gene>
<dbReference type="AlphaFoldDB" id="E5A8Y4"/>
<dbReference type="EMBL" id="FP929137">
    <property type="protein sequence ID" value="CBY00079.1"/>
    <property type="molecule type" value="Genomic_DNA"/>
</dbReference>
<evidence type="ECO:0000256" key="1">
    <source>
        <dbReference type="SAM" id="Phobius"/>
    </source>
</evidence>
<keyword evidence="1" id="KW-0812">Transmembrane</keyword>
<protein>
    <submittedName>
        <fullName evidence="2">Predicted protein</fullName>
    </submittedName>
</protein>
<dbReference type="Proteomes" id="UP000002668">
    <property type="component" value="Genome"/>
</dbReference>
<reference evidence="3" key="1">
    <citation type="journal article" date="2011" name="Nat. Commun.">
        <title>Effector diversification within compartments of the Leptosphaeria maculans genome affected by Repeat-Induced Point mutations.</title>
        <authorList>
            <person name="Rouxel T."/>
            <person name="Grandaubert J."/>
            <person name="Hane J.K."/>
            <person name="Hoede C."/>
            <person name="van de Wouw A.P."/>
            <person name="Couloux A."/>
            <person name="Dominguez V."/>
            <person name="Anthouard V."/>
            <person name="Bally P."/>
            <person name="Bourras S."/>
            <person name="Cozijnsen A.J."/>
            <person name="Ciuffetti L.M."/>
            <person name="Degrave A."/>
            <person name="Dilmaghani A."/>
            <person name="Duret L."/>
            <person name="Fudal I."/>
            <person name="Goodwin S.B."/>
            <person name="Gout L."/>
            <person name="Glaser N."/>
            <person name="Linglin J."/>
            <person name="Kema G.H.J."/>
            <person name="Lapalu N."/>
            <person name="Lawrence C.B."/>
            <person name="May K."/>
            <person name="Meyer M."/>
            <person name="Ollivier B."/>
            <person name="Poulain J."/>
            <person name="Schoch C.L."/>
            <person name="Simon A."/>
            <person name="Spatafora J.W."/>
            <person name="Stachowiak A."/>
            <person name="Turgeon B.G."/>
            <person name="Tyler B.M."/>
            <person name="Vincent D."/>
            <person name="Weissenbach J."/>
            <person name="Amselem J."/>
            <person name="Quesneville H."/>
            <person name="Oliver R.P."/>
            <person name="Wincker P."/>
            <person name="Balesdent M.-H."/>
            <person name="Howlett B.J."/>
        </authorList>
    </citation>
    <scope>NUCLEOTIDE SEQUENCE [LARGE SCALE GENOMIC DNA]</scope>
    <source>
        <strain evidence="3">JN3 / isolate v23.1.3 / race Av1-4-5-6-7-8</strain>
    </source>
</reference>
<keyword evidence="1" id="KW-0472">Membrane</keyword>
<proteinExistence type="predicted"/>
<dbReference type="HOGENOM" id="CLU_1787191_0_0_1"/>
<keyword evidence="1" id="KW-1133">Transmembrane helix</keyword>
<dbReference type="InParanoid" id="E5A8Y4"/>